<keyword evidence="5" id="KW-1185">Reference proteome</keyword>
<dbReference type="InterPro" id="IPR006860">
    <property type="entry name" value="FecR"/>
</dbReference>
<keyword evidence="1" id="KW-0472">Membrane</keyword>
<organism evidence="4 5">
    <name type="scientific">Mariniphaga anaerophila</name>
    <dbReference type="NCBI Taxonomy" id="1484053"/>
    <lineage>
        <taxon>Bacteria</taxon>
        <taxon>Pseudomonadati</taxon>
        <taxon>Bacteroidota</taxon>
        <taxon>Bacteroidia</taxon>
        <taxon>Marinilabiliales</taxon>
        <taxon>Prolixibacteraceae</taxon>
        <taxon>Mariniphaga</taxon>
    </lineage>
</organism>
<keyword evidence="1" id="KW-0812">Transmembrane</keyword>
<dbReference type="AlphaFoldDB" id="A0A1M5DHL0"/>
<dbReference type="Gene3D" id="3.55.50.30">
    <property type="match status" value="1"/>
</dbReference>
<feature type="domain" description="Protein FecR C-terminal" evidence="3">
    <location>
        <begin position="262"/>
        <end position="329"/>
    </location>
</feature>
<feature type="domain" description="FecR protein" evidence="2">
    <location>
        <begin position="126"/>
        <end position="217"/>
    </location>
</feature>
<evidence type="ECO:0000256" key="1">
    <source>
        <dbReference type="SAM" id="Phobius"/>
    </source>
</evidence>
<reference evidence="4 5" key="1">
    <citation type="submission" date="2016-11" db="EMBL/GenBank/DDBJ databases">
        <authorList>
            <person name="Jaros S."/>
            <person name="Januszkiewicz K."/>
            <person name="Wedrychowicz H."/>
        </authorList>
    </citation>
    <scope>NUCLEOTIDE SEQUENCE [LARGE SCALE GENOMIC DNA]</scope>
    <source>
        <strain evidence="4 5">DSM 26910</strain>
    </source>
</reference>
<dbReference type="GO" id="GO:0016989">
    <property type="term" value="F:sigma factor antagonist activity"/>
    <property type="evidence" value="ECO:0007669"/>
    <property type="project" value="TreeGrafter"/>
</dbReference>
<evidence type="ECO:0000313" key="4">
    <source>
        <dbReference type="EMBL" id="SHF66212.1"/>
    </source>
</evidence>
<dbReference type="STRING" id="1484053.SAMN05444274_10795"/>
<keyword evidence="1" id="KW-1133">Transmembrane helix</keyword>
<gene>
    <name evidence="4" type="ORF">SAMN05444274_10795</name>
</gene>
<evidence type="ECO:0000313" key="5">
    <source>
        <dbReference type="Proteomes" id="UP000184164"/>
    </source>
</evidence>
<proteinExistence type="predicted"/>
<accession>A0A1M5DHL0</accession>
<feature type="transmembrane region" description="Helical" evidence="1">
    <location>
        <begin position="90"/>
        <end position="110"/>
    </location>
</feature>
<dbReference type="Pfam" id="PF16344">
    <property type="entry name" value="FecR_C"/>
    <property type="match status" value="1"/>
</dbReference>
<dbReference type="PANTHER" id="PTHR30273:SF2">
    <property type="entry name" value="PROTEIN FECR"/>
    <property type="match status" value="1"/>
</dbReference>
<name>A0A1M5DHL0_9BACT</name>
<evidence type="ECO:0000259" key="3">
    <source>
        <dbReference type="Pfam" id="PF16344"/>
    </source>
</evidence>
<dbReference type="InterPro" id="IPR032508">
    <property type="entry name" value="FecR_C"/>
</dbReference>
<dbReference type="Pfam" id="PF04773">
    <property type="entry name" value="FecR"/>
    <property type="match status" value="1"/>
</dbReference>
<dbReference type="PANTHER" id="PTHR30273">
    <property type="entry name" value="PERIPLASMIC SIGNAL SENSOR AND SIGMA FACTOR ACTIVATOR FECR-RELATED"/>
    <property type="match status" value="1"/>
</dbReference>
<dbReference type="RefSeq" id="WP_073002712.1">
    <property type="nucleotide sequence ID" value="NZ_FQUM01000007.1"/>
</dbReference>
<dbReference type="Proteomes" id="UP000184164">
    <property type="component" value="Unassembled WGS sequence"/>
</dbReference>
<protein>
    <submittedName>
        <fullName evidence="4">FecR family protein</fullName>
    </submittedName>
</protein>
<dbReference type="InterPro" id="IPR012373">
    <property type="entry name" value="Ferrdict_sens_TM"/>
</dbReference>
<evidence type="ECO:0000259" key="2">
    <source>
        <dbReference type="Pfam" id="PF04773"/>
    </source>
</evidence>
<sequence>MDWIMNENIPWNVIIKKIRKSITEKESLELDEWLGTSELNRKVFSEILNIARVTTSAPEYFVPNKEKAWEKINSRIELSQAKPKPSYSKYGYVAAALVFVIMSFFFLWFYHSGNMFYQRQSTEVISPMGQKTMIVLPDSSLVWLNSGSTLKYSGVFNKKEREVILEGEAFFEVRKNSSKMFRVKAGILFVDVYGTSFNVKNYADDNTKEVTVSSGRVSVGDSQKALKSLTKGQQAVLNKTTNKLSVVNAEPDVVSSWKNNELKFDNTPLTEVVKYLERWYGVNINIEKSMIGKHNYTFKIKTESLTEILEKIKIITPIAYEINGKDVRIRYIN</sequence>
<dbReference type="EMBL" id="FQUM01000007">
    <property type="protein sequence ID" value="SHF66212.1"/>
    <property type="molecule type" value="Genomic_DNA"/>
</dbReference>
<dbReference type="Gene3D" id="2.60.120.1440">
    <property type="match status" value="1"/>
</dbReference>
<dbReference type="PIRSF" id="PIRSF018266">
    <property type="entry name" value="FecR"/>
    <property type="match status" value="1"/>
</dbReference>